<proteinExistence type="predicted"/>
<gene>
    <name evidence="1" type="ORF">NBRC116591_17180</name>
</gene>
<organism evidence="1 2">
    <name type="scientific">Sessilibacter corallicola</name>
    <dbReference type="NCBI Taxonomy" id="2904075"/>
    <lineage>
        <taxon>Bacteria</taxon>
        <taxon>Pseudomonadati</taxon>
        <taxon>Pseudomonadota</taxon>
        <taxon>Gammaproteobacteria</taxon>
        <taxon>Cellvibrionales</taxon>
        <taxon>Cellvibrionaceae</taxon>
        <taxon>Sessilibacter</taxon>
    </lineage>
</organism>
<sequence length="612" mass="69867">MSLLPNTPKPWLDLLALMHDEVRFQLQGLMRPLEKLMGPIALIQQPGGTEPEGYVGITRQANYQRLLLSEWALAQKHPEEFLRRAAMNEQMFLQLKRQDNQQARTIVMLMDVGPEQLGKPRLIHLAIWVLLIKRALGSNAEFFYGFVQDEKQTLYKSIDRKNMLEVLASRQCSGVNRLNLQAWQKIVETKCEEEGFAVSECWLVGGKTCAEYEVEFPNLKRLAVTEKLLSEEPKLILRLLSNINREKVIELVLPDDNACVHMLRNPFKSASKSLITDASKKYDIVGMGATSRNGRKIAFRTKDRGIALYSIPGSANGSLGKVRYFMPVEGETFAAVNVTKRRLAMLTFDNDNWYLYLNNTSDLGKISFSRSQRYPLSSNLNSISEFILTRNDDENNLWIVDEKKILRKINCDEKTSVFKTVATQVMAVEYFENALFYVAHTNSGFEVVTYSDKEHQEKAVYHSNLTESDKLASQVFVHSSGPWRYKSVGSLAFPVEKNKWALVSHSNIHSTVTVLEEETVIGTININQLVLDGVESLDVNLRKKNCLLVLSGDQKTLHARVESLDLVIYEQDYVITEIKLNTNKPYLHYRDSTGAYCVYSFPRRELLMRIEG</sequence>
<keyword evidence="2" id="KW-1185">Reference proteome</keyword>
<dbReference type="RefSeq" id="WP_353302570.1">
    <property type="nucleotide sequence ID" value="NZ_BAABWN010000005.1"/>
</dbReference>
<reference evidence="1 2" key="1">
    <citation type="submission" date="2024-04" db="EMBL/GenBank/DDBJ databases">
        <title>Draft genome sequence of Sessilibacter corallicola NBRC 116591.</title>
        <authorList>
            <person name="Miyakawa T."/>
            <person name="Kusuya Y."/>
            <person name="Miura T."/>
        </authorList>
    </citation>
    <scope>NUCLEOTIDE SEQUENCE [LARGE SCALE GENOMIC DNA]</scope>
    <source>
        <strain evidence="1 2">KU-00831-HH</strain>
    </source>
</reference>
<evidence type="ECO:0000313" key="2">
    <source>
        <dbReference type="Proteomes" id="UP001465153"/>
    </source>
</evidence>
<name>A0ABQ0A8D6_9GAMM</name>
<comment type="caution">
    <text evidence="1">The sequence shown here is derived from an EMBL/GenBank/DDBJ whole genome shotgun (WGS) entry which is preliminary data.</text>
</comment>
<dbReference type="EMBL" id="BAABWN010000005">
    <property type="protein sequence ID" value="GAA6167907.1"/>
    <property type="molecule type" value="Genomic_DNA"/>
</dbReference>
<accession>A0ABQ0A8D6</accession>
<dbReference type="Proteomes" id="UP001465153">
    <property type="component" value="Unassembled WGS sequence"/>
</dbReference>
<evidence type="ECO:0000313" key="1">
    <source>
        <dbReference type="EMBL" id="GAA6167907.1"/>
    </source>
</evidence>
<protein>
    <submittedName>
        <fullName evidence="1">Uncharacterized protein</fullName>
    </submittedName>
</protein>